<accession>A0ABW6GRE7</accession>
<gene>
    <name evidence="2" type="ORF">ACFW6T_25305</name>
</gene>
<reference evidence="2 3" key="1">
    <citation type="submission" date="2024-09" db="EMBL/GenBank/DDBJ databases">
        <title>The Natural Products Discovery Center: Release of the First 8490 Sequenced Strains for Exploring Actinobacteria Biosynthetic Diversity.</title>
        <authorList>
            <person name="Kalkreuter E."/>
            <person name="Kautsar S.A."/>
            <person name="Yang D."/>
            <person name="Bader C.D."/>
            <person name="Teijaro C.N."/>
            <person name="Fluegel L."/>
            <person name="Davis C.M."/>
            <person name="Simpson J.R."/>
            <person name="Lauterbach L."/>
            <person name="Steele A.D."/>
            <person name="Gui C."/>
            <person name="Meng S."/>
            <person name="Li G."/>
            <person name="Viehrig K."/>
            <person name="Ye F."/>
            <person name="Su P."/>
            <person name="Kiefer A.F."/>
            <person name="Nichols A."/>
            <person name="Cepeda A.J."/>
            <person name="Yan W."/>
            <person name="Fan B."/>
            <person name="Jiang Y."/>
            <person name="Adhikari A."/>
            <person name="Zheng C.-J."/>
            <person name="Schuster L."/>
            <person name="Cowan T.M."/>
            <person name="Smanski M.J."/>
            <person name="Chevrette M.G."/>
            <person name="De Carvalho L.P.S."/>
            <person name="Shen B."/>
        </authorList>
    </citation>
    <scope>NUCLEOTIDE SEQUENCE [LARGE SCALE GENOMIC DNA]</scope>
    <source>
        <strain evidence="2 3">NPDC058753</strain>
    </source>
</reference>
<dbReference type="RefSeq" id="WP_380329371.1">
    <property type="nucleotide sequence ID" value="NZ_JBHYPW010000056.1"/>
</dbReference>
<name>A0ABW6GRE7_9ACTN</name>
<feature type="region of interest" description="Disordered" evidence="1">
    <location>
        <begin position="75"/>
        <end position="101"/>
    </location>
</feature>
<proteinExistence type="predicted"/>
<comment type="caution">
    <text evidence="2">The sequence shown here is derived from an EMBL/GenBank/DDBJ whole genome shotgun (WGS) entry which is preliminary data.</text>
</comment>
<organism evidence="2 3">
    <name type="scientific">Kitasatospora phosalacinea</name>
    <dbReference type="NCBI Taxonomy" id="2065"/>
    <lineage>
        <taxon>Bacteria</taxon>
        <taxon>Bacillati</taxon>
        <taxon>Actinomycetota</taxon>
        <taxon>Actinomycetes</taxon>
        <taxon>Kitasatosporales</taxon>
        <taxon>Streptomycetaceae</taxon>
        <taxon>Kitasatospora</taxon>
    </lineage>
</organism>
<evidence type="ECO:0000313" key="3">
    <source>
        <dbReference type="Proteomes" id="UP001599542"/>
    </source>
</evidence>
<dbReference type="EMBL" id="JBHYPX010000058">
    <property type="protein sequence ID" value="MFE1355313.1"/>
    <property type="molecule type" value="Genomic_DNA"/>
</dbReference>
<sequence length="101" mass="11199">MPKGKPQKGGPSTMLTFTQAAERLVVDEVVRSMGPEGLRKLARTDPEWPFAAEDYQQVAGARLLPYERLVEYFETRSKRKGRGPSRALRAEKGPATEPPSA</sequence>
<evidence type="ECO:0000256" key="1">
    <source>
        <dbReference type="SAM" id="MobiDB-lite"/>
    </source>
</evidence>
<evidence type="ECO:0000313" key="2">
    <source>
        <dbReference type="EMBL" id="MFE1355313.1"/>
    </source>
</evidence>
<keyword evidence="3" id="KW-1185">Reference proteome</keyword>
<dbReference type="Proteomes" id="UP001599542">
    <property type="component" value="Unassembled WGS sequence"/>
</dbReference>
<protein>
    <submittedName>
        <fullName evidence="2">Uncharacterized protein</fullName>
    </submittedName>
</protein>